<dbReference type="Proteomes" id="UP001290101">
    <property type="component" value="Unassembled WGS sequence"/>
</dbReference>
<feature type="region of interest" description="Disordered" evidence="2">
    <location>
        <begin position="193"/>
        <end position="258"/>
    </location>
</feature>
<dbReference type="InterPro" id="IPR008965">
    <property type="entry name" value="CBM2/CBM3_carb-bd_dom_sf"/>
</dbReference>
<gene>
    <name evidence="5" type="ORF">U2F25_11055</name>
</gene>
<feature type="compositionally biased region" description="Low complexity" evidence="2">
    <location>
        <begin position="220"/>
        <end position="241"/>
    </location>
</feature>
<accession>A0ABU5JBN0</accession>
<dbReference type="Gene3D" id="3.30.530.20">
    <property type="match status" value="1"/>
</dbReference>
<comment type="similarity">
    <text evidence="1">Belongs to the AHA1 family.</text>
</comment>
<evidence type="ECO:0000256" key="2">
    <source>
        <dbReference type="SAM" id="MobiDB-lite"/>
    </source>
</evidence>
<dbReference type="RefSeq" id="WP_322440259.1">
    <property type="nucleotide sequence ID" value="NZ_JAXOTQ010000011.1"/>
</dbReference>
<keyword evidence="3" id="KW-0472">Membrane</keyword>
<feature type="region of interest" description="Disordered" evidence="2">
    <location>
        <begin position="333"/>
        <end position="361"/>
    </location>
</feature>
<dbReference type="SUPFAM" id="SSF55961">
    <property type="entry name" value="Bet v1-like"/>
    <property type="match status" value="1"/>
</dbReference>
<dbReference type="InterPro" id="IPR013538">
    <property type="entry name" value="ASHA1/2-like_C"/>
</dbReference>
<dbReference type="PROSITE" id="PS51173">
    <property type="entry name" value="CBM2"/>
    <property type="match status" value="1"/>
</dbReference>
<evidence type="ECO:0000313" key="6">
    <source>
        <dbReference type="Proteomes" id="UP001290101"/>
    </source>
</evidence>
<protein>
    <submittedName>
        <fullName evidence="5">SRPBCC domain-containing protein</fullName>
    </submittedName>
</protein>
<dbReference type="SUPFAM" id="SSF49384">
    <property type="entry name" value="Carbohydrate-binding domain"/>
    <property type="match status" value="1"/>
</dbReference>
<dbReference type="Pfam" id="PF08327">
    <property type="entry name" value="AHSA1"/>
    <property type="match status" value="1"/>
</dbReference>
<keyword evidence="3" id="KW-0812">Transmembrane</keyword>
<evidence type="ECO:0000256" key="1">
    <source>
        <dbReference type="ARBA" id="ARBA00006817"/>
    </source>
</evidence>
<evidence type="ECO:0000259" key="4">
    <source>
        <dbReference type="PROSITE" id="PS51173"/>
    </source>
</evidence>
<feature type="compositionally biased region" description="Basic and acidic residues" evidence="2">
    <location>
        <begin position="333"/>
        <end position="343"/>
    </location>
</feature>
<keyword evidence="6" id="KW-1185">Reference proteome</keyword>
<dbReference type="InterPro" id="IPR023393">
    <property type="entry name" value="START-like_dom_sf"/>
</dbReference>
<dbReference type="SMART" id="SM00637">
    <property type="entry name" value="CBD_II"/>
    <property type="match status" value="1"/>
</dbReference>
<feature type="transmembrane region" description="Helical" evidence="3">
    <location>
        <begin position="168"/>
        <end position="189"/>
    </location>
</feature>
<proteinExistence type="inferred from homology"/>
<dbReference type="EMBL" id="JAXOTQ010000011">
    <property type="protein sequence ID" value="MDZ5489997.1"/>
    <property type="molecule type" value="Genomic_DNA"/>
</dbReference>
<dbReference type="Gene3D" id="2.60.40.290">
    <property type="match status" value="1"/>
</dbReference>
<dbReference type="InterPro" id="IPR012291">
    <property type="entry name" value="CBM2_carb-bd_dom_sf"/>
</dbReference>
<dbReference type="InterPro" id="IPR001919">
    <property type="entry name" value="CBD2"/>
</dbReference>
<name>A0ABU5JBN0_9ACTN</name>
<dbReference type="Pfam" id="PF00553">
    <property type="entry name" value="CBM_2"/>
    <property type="match status" value="1"/>
</dbReference>
<sequence length="361" mass="38490">MIEIDSEVGLSHPADRVWRALTEPELIARWFTEVEPVAGGHLLLYTAGLPGFDAAVDAEVTERREPELLELRCDEAGRRTRLTFTITPTAEGCRLSVREALEHGTWPAEQRARREECYQQALTGRLPAILDWLAFQQVDLRRDELGDTARLPVTAAIDDAPARRGRRLVLIAVLAAAVLAVGLTVWAVLPREPQPVAGSDPTPLPEPTVGTGATHPPRGAVSARPRPTTTTASARSTRSVAKPSRTPTALPPPAPGVTARYTTVSTRIFGYTGEVVVDNRGDVPVADWTVVVTLSKGGTVAGARGADWRQDGQTVTFTGPPVPAGGSQTFTFDVRDPDPRAKAPEGCTVGDEPCAGATATP</sequence>
<organism evidence="5 6">
    <name type="scientific">Micromonospora sicca</name>
    <dbReference type="NCBI Taxonomy" id="2202420"/>
    <lineage>
        <taxon>Bacteria</taxon>
        <taxon>Bacillati</taxon>
        <taxon>Actinomycetota</taxon>
        <taxon>Actinomycetes</taxon>
        <taxon>Micromonosporales</taxon>
        <taxon>Micromonosporaceae</taxon>
        <taxon>Micromonospora</taxon>
    </lineage>
</organism>
<feature type="domain" description="CBM2" evidence="4">
    <location>
        <begin position="250"/>
        <end position="357"/>
    </location>
</feature>
<reference evidence="5 6" key="1">
    <citation type="submission" date="2023-12" db="EMBL/GenBank/DDBJ databases">
        <title>Micromonospora sp. nov., isolated from Atacama Desert.</title>
        <authorList>
            <person name="Carro L."/>
            <person name="Golinska P."/>
            <person name="Klenk H.-P."/>
            <person name="Goodfellow M."/>
        </authorList>
    </citation>
    <scope>NUCLEOTIDE SEQUENCE [LARGE SCALE GENOMIC DNA]</scope>
    <source>
        <strain evidence="5 6">4G53</strain>
    </source>
</reference>
<dbReference type="CDD" id="cd07814">
    <property type="entry name" value="SRPBCC_CalC_Aha1-like"/>
    <property type="match status" value="1"/>
</dbReference>
<comment type="caution">
    <text evidence="5">The sequence shown here is derived from an EMBL/GenBank/DDBJ whole genome shotgun (WGS) entry which is preliminary data.</text>
</comment>
<evidence type="ECO:0000313" key="5">
    <source>
        <dbReference type="EMBL" id="MDZ5489997.1"/>
    </source>
</evidence>
<evidence type="ECO:0000256" key="3">
    <source>
        <dbReference type="SAM" id="Phobius"/>
    </source>
</evidence>
<keyword evidence="3" id="KW-1133">Transmembrane helix</keyword>